<name>A0ABX0IEF9_9FLAO</name>
<keyword evidence="1" id="KW-0812">Transmembrane</keyword>
<accession>A0ABX0IEF9</accession>
<evidence type="ECO:0000256" key="1">
    <source>
        <dbReference type="SAM" id="Phobius"/>
    </source>
</evidence>
<dbReference type="EMBL" id="JAAJBV010000003">
    <property type="protein sequence ID" value="NHM04244.1"/>
    <property type="molecule type" value="Genomic_DNA"/>
</dbReference>
<feature type="transmembrane region" description="Helical" evidence="1">
    <location>
        <begin position="84"/>
        <end position="102"/>
    </location>
</feature>
<sequence length="188" mass="22465">MELYYRIIEIIDANLIHCLIPIVLTLIIINYLFKERFETRKSLSLFRWIIITYSMITWTFYLFGMFMNPEKYSFIDRATGPYKIAYWIMFLCALFFPFTLFYKKLATKFWYVLLVAFGMKIGYYFERYVIFVTSLHRDYNPSTDNSEFNSLSNFGIGLIIIKGITIAILSLGMFEIVKLRKTVHKSRL</sequence>
<feature type="transmembrane region" description="Helical" evidence="1">
    <location>
        <begin position="45"/>
        <end position="64"/>
    </location>
</feature>
<feature type="transmembrane region" description="Helical" evidence="1">
    <location>
        <begin position="154"/>
        <end position="177"/>
    </location>
</feature>
<reference evidence="2 3" key="1">
    <citation type="submission" date="2020-02" db="EMBL/GenBank/DDBJ databases">
        <authorList>
            <person name="Chen W.-M."/>
        </authorList>
    </citation>
    <scope>NUCLEOTIDE SEQUENCE [LARGE SCALE GENOMIC DNA]</scope>
    <source>
        <strain evidence="2 3">TWA-26</strain>
    </source>
</reference>
<keyword evidence="3" id="KW-1185">Reference proteome</keyword>
<keyword evidence="1" id="KW-0472">Membrane</keyword>
<dbReference type="RefSeq" id="WP_166236286.1">
    <property type="nucleotide sequence ID" value="NZ_JAAJBV010000003.1"/>
</dbReference>
<evidence type="ECO:0000313" key="2">
    <source>
        <dbReference type="EMBL" id="NHM04244.1"/>
    </source>
</evidence>
<feature type="transmembrane region" description="Helical" evidence="1">
    <location>
        <begin position="14"/>
        <end position="33"/>
    </location>
</feature>
<proteinExistence type="predicted"/>
<gene>
    <name evidence="2" type="ORF">G4L40_05935</name>
</gene>
<protein>
    <submittedName>
        <fullName evidence="2">Uncharacterized protein</fullName>
    </submittedName>
</protein>
<evidence type="ECO:0000313" key="3">
    <source>
        <dbReference type="Proteomes" id="UP000761423"/>
    </source>
</evidence>
<keyword evidence="1" id="KW-1133">Transmembrane helix</keyword>
<dbReference type="Proteomes" id="UP000761423">
    <property type="component" value="Unassembled WGS sequence"/>
</dbReference>
<organism evidence="2 3">
    <name type="scientific">Flavobacterium celericrescens</name>
    <dbReference type="NCBI Taxonomy" id="2709780"/>
    <lineage>
        <taxon>Bacteria</taxon>
        <taxon>Pseudomonadati</taxon>
        <taxon>Bacteroidota</taxon>
        <taxon>Flavobacteriia</taxon>
        <taxon>Flavobacteriales</taxon>
        <taxon>Flavobacteriaceae</taxon>
        <taxon>Flavobacterium</taxon>
    </lineage>
</organism>
<comment type="caution">
    <text evidence="2">The sequence shown here is derived from an EMBL/GenBank/DDBJ whole genome shotgun (WGS) entry which is preliminary data.</text>
</comment>
<feature type="transmembrane region" description="Helical" evidence="1">
    <location>
        <begin position="109"/>
        <end position="125"/>
    </location>
</feature>